<feature type="transmembrane region" description="Helical" evidence="7">
    <location>
        <begin position="121"/>
        <end position="139"/>
    </location>
</feature>
<comment type="similarity">
    <text evidence="2">Belongs to the MgtC/SapB family.</text>
</comment>
<organism evidence="9 10">
    <name type="scientific">Candidatus Giovannonibacteria bacterium RIFCSPHIGHO2_02_FULL_46_20</name>
    <dbReference type="NCBI Taxonomy" id="1798338"/>
    <lineage>
        <taxon>Bacteria</taxon>
        <taxon>Candidatus Giovannoniibacteriota</taxon>
    </lineage>
</organism>
<evidence type="ECO:0000313" key="10">
    <source>
        <dbReference type="Proteomes" id="UP000178406"/>
    </source>
</evidence>
<sequence>MTSYFSPETIGMFFQLLLATLLGMTLGFERQRRGKPAGLRTYTLVCLGSALFTILSSHVPAQNSVALDPSRIASQVVVGIGFIGAGIIFLKEDSVFGLTTAAGLWVAAAIGMAVGFQMYPIAIGATVISFLVLWLFTFVDNRISRSDPRH</sequence>
<dbReference type="GO" id="GO:0005886">
    <property type="term" value="C:plasma membrane"/>
    <property type="evidence" value="ECO:0007669"/>
    <property type="project" value="UniProtKB-SubCell"/>
</dbReference>
<proteinExistence type="inferred from homology"/>
<comment type="caution">
    <text evidence="9">The sequence shown here is derived from an EMBL/GenBank/DDBJ whole genome shotgun (WGS) entry which is preliminary data.</text>
</comment>
<dbReference type="AlphaFoldDB" id="A0A1F5WFX6"/>
<evidence type="ECO:0000256" key="2">
    <source>
        <dbReference type="ARBA" id="ARBA00009298"/>
    </source>
</evidence>
<dbReference type="InterPro" id="IPR003416">
    <property type="entry name" value="MgtC/SapB/SrpB/YhiD_fam"/>
</dbReference>
<feature type="domain" description="MgtC/SapB/SrpB/YhiD N-terminal" evidence="8">
    <location>
        <begin position="16"/>
        <end position="141"/>
    </location>
</feature>
<evidence type="ECO:0000256" key="4">
    <source>
        <dbReference type="ARBA" id="ARBA00022692"/>
    </source>
</evidence>
<evidence type="ECO:0000256" key="3">
    <source>
        <dbReference type="ARBA" id="ARBA00022475"/>
    </source>
</evidence>
<protein>
    <recommendedName>
        <fullName evidence="8">MgtC/SapB/SrpB/YhiD N-terminal domain-containing protein</fullName>
    </recommendedName>
</protein>
<keyword evidence="3" id="KW-1003">Cell membrane</keyword>
<name>A0A1F5WFX6_9BACT</name>
<comment type="subcellular location">
    <subcellularLocation>
        <location evidence="1">Cell membrane</location>
        <topology evidence="1">Multi-pass membrane protein</topology>
    </subcellularLocation>
</comment>
<feature type="transmembrane region" description="Helical" evidence="7">
    <location>
        <begin position="12"/>
        <end position="29"/>
    </location>
</feature>
<keyword evidence="4 7" id="KW-0812">Transmembrane</keyword>
<dbReference type="STRING" id="1798338.A3J56_01040"/>
<keyword evidence="6 7" id="KW-0472">Membrane</keyword>
<evidence type="ECO:0000256" key="6">
    <source>
        <dbReference type="ARBA" id="ARBA00023136"/>
    </source>
</evidence>
<reference evidence="9 10" key="1">
    <citation type="journal article" date="2016" name="Nat. Commun.">
        <title>Thousands of microbial genomes shed light on interconnected biogeochemical processes in an aquifer system.</title>
        <authorList>
            <person name="Anantharaman K."/>
            <person name="Brown C.T."/>
            <person name="Hug L.A."/>
            <person name="Sharon I."/>
            <person name="Castelle C.J."/>
            <person name="Probst A.J."/>
            <person name="Thomas B.C."/>
            <person name="Singh A."/>
            <person name="Wilkins M.J."/>
            <person name="Karaoz U."/>
            <person name="Brodie E.L."/>
            <person name="Williams K.H."/>
            <person name="Hubbard S.S."/>
            <person name="Banfield J.F."/>
        </authorList>
    </citation>
    <scope>NUCLEOTIDE SEQUENCE [LARGE SCALE GENOMIC DNA]</scope>
</reference>
<dbReference type="PRINTS" id="PR01837">
    <property type="entry name" value="MGTCSAPBPROT"/>
</dbReference>
<evidence type="ECO:0000256" key="1">
    <source>
        <dbReference type="ARBA" id="ARBA00004651"/>
    </source>
</evidence>
<dbReference type="Proteomes" id="UP000178406">
    <property type="component" value="Unassembled WGS sequence"/>
</dbReference>
<keyword evidence="5 7" id="KW-1133">Transmembrane helix</keyword>
<feature type="transmembrane region" description="Helical" evidence="7">
    <location>
        <begin position="41"/>
        <end position="60"/>
    </location>
</feature>
<dbReference type="PANTHER" id="PTHR33778:SF1">
    <property type="entry name" value="MAGNESIUM TRANSPORTER YHID-RELATED"/>
    <property type="match status" value="1"/>
</dbReference>
<evidence type="ECO:0000256" key="7">
    <source>
        <dbReference type="SAM" id="Phobius"/>
    </source>
</evidence>
<gene>
    <name evidence="9" type="ORF">A3J56_01040</name>
</gene>
<feature type="transmembrane region" description="Helical" evidence="7">
    <location>
        <begin position="95"/>
        <end position="115"/>
    </location>
</feature>
<dbReference type="Pfam" id="PF02308">
    <property type="entry name" value="MgtC"/>
    <property type="match status" value="1"/>
</dbReference>
<dbReference type="PANTHER" id="PTHR33778">
    <property type="entry name" value="PROTEIN MGTC"/>
    <property type="match status" value="1"/>
</dbReference>
<feature type="transmembrane region" description="Helical" evidence="7">
    <location>
        <begin position="72"/>
        <end position="90"/>
    </location>
</feature>
<evidence type="ECO:0000313" key="9">
    <source>
        <dbReference type="EMBL" id="OGF74507.1"/>
    </source>
</evidence>
<dbReference type="InterPro" id="IPR049177">
    <property type="entry name" value="MgtC_SapB_SrpB_YhiD_N"/>
</dbReference>
<dbReference type="EMBL" id="MFHQ01000017">
    <property type="protein sequence ID" value="OGF74507.1"/>
    <property type="molecule type" value="Genomic_DNA"/>
</dbReference>
<accession>A0A1F5WFX6</accession>
<evidence type="ECO:0000256" key="5">
    <source>
        <dbReference type="ARBA" id="ARBA00022989"/>
    </source>
</evidence>
<evidence type="ECO:0000259" key="8">
    <source>
        <dbReference type="Pfam" id="PF02308"/>
    </source>
</evidence>